<dbReference type="InterPro" id="IPR032466">
    <property type="entry name" value="Metal_Hydrolase"/>
</dbReference>
<dbReference type="AlphaFoldDB" id="A0A1D2YSN0"/>
<dbReference type="OrthoDB" id="9771932at2"/>
<dbReference type="Gene3D" id="3.20.20.140">
    <property type="entry name" value="Metal-dependent hydrolases"/>
    <property type="match status" value="1"/>
</dbReference>
<dbReference type="Proteomes" id="UP000243739">
    <property type="component" value="Unassembled WGS sequence"/>
</dbReference>
<name>A0A1D2YSN0_9BACI</name>
<dbReference type="STRING" id="337097.BHF71_10970"/>
<organism evidence="1 2">
    <name type="scientific">Vulcanibacillus modesticaldus</name>
    <dbReference type="NCBI Taxonomy" id="337097"/>
    <lineage>
        <taxon>Bacteria</taxon>
        <taxon>Bacillati</taxon>
        <taxon>Bacillota</taxon>
        <taxon>Bacilli</taxon>
        <taxon>Bacillales</taxon>
        <taxon>Bacillaceae</taxon>
        <taxon>Vulcanibacillus</taxon>
    </lineage>
</organism>
<evidence type="ECO:0000313" key="2">
    <source>
        <dbReference type="Proteomes" id="UP000243739"/>
    </source>
</evidence>
<dbReference type="EMBL" id="MIJF01000063">
    <property type="protein sequence ID" value="OEF97633.1"/>
    <property type="molecule type" value="Genomic_DNA"/>
</dbReference>
<dbReference type="SUPFAM" id="SSF51556">
    <property type="entry name" value="Metallo-dependent hydrolases"/>
    <property type="match status" value="1"/>
</dbReference>
<keyword evidence="2" id="KW-1185">Reference proteome</keyword>
<evidence type="ECO:0000313" key="1">
    <source>
        <dbReference type="EMBL" id="OEF97633.1"/>
    </source>
</evidence>
<evidence type="ECO:0008006" key="3">
    <source>
        <dbReference type="Google" id="ProtNLM"/>
    </source>
</evidence>
<reference evidence="1 2" key="1">
    <citation type="submission" date="2016-09" db="EMBL/GenBank/DDBJ databases">
        <title>Draft genome sequence for the type strain of Vulcanibacillus modesticaldus BR, a strictly anaerobic, moderately thermophilic, and nitrate-reducing bacterium from deep sea-hydrothermal vents of the Mid-Atlantic Ridge.</title>
        <authorList>
            <person name="Abin C.A."/>
            <person name="Hollibaugh J.T."/>
        </authorList>
    </citation>
    <scope>NUCLEOTIDE SEQUENCE [LARGE SCALE GENOMIC DNA]</scope>
    <source>
        <strain evidence="1 2">BR</strain>
    </source>
</reference>
<gene>
    <name evidence="1" type="ORF">BHF71_10970</name>
</gene>
<protein>
    <recommendedName>
        <fullName evidence="3">Amidohydrolase-related domain-containing protein</fullName>
    </recommendedName>
</protein>
<dbReference type="RefSeq" id="WP_069657435.1">
    <property type="nucleotide sequence ID" value="NZ_MIJF01000063.1"/>
</dbReference>
<sequence>MEIIDIHVHSLPCGTMNSGKIDVRYETGIERIRNVFEQIGYNKIFFGSDFPTENIDDQIEIIKEIVPIEYQKKVFSKNVRNFGKQFNWWV</sequence>
<comment type="caution">
    <text evidence="1">The sequence shown here is derived from an EMBL/GenBank/DDBJ whole genome shotgun (WGS) entry which is preliminary data.</text>
</comment>
<proteinExistence type="predicted"/>
<accession>A0A1D2YSN0</accession>